<keyword evidence="2" id="KW-1185">Reference proteome</keyword>
<dbReference type="Pfam" id="PF11753">
    <property type="entry name" value="DUF3310"/>
    <property type="match status" value="1"/>
</dbReference>
<protein>
    <submittedName>
        <fullName evidence="1">DUF3310 domain-containing protein</fullName>
    </submittedName>
</protein>
<reference evidence="1 2" key="1">
    <citation type="submission" date="2020-01" db="EMBL/GenBank/DDBJ databases">
        <authorList>
            <person name="Peng S.Y."/>
            <person name="Li J."/>
            <person name="Wang M."/>
            <person name="Wang L."/>
            <person name="Wang C.Q."/>
            <person name="Wang J.R."/>
        </authorList>
    </citation>
    <scope>NUCLEOTIDE SEQUENCE [LARGE SCALE GENOMIC DNA]</scope>
    <source>
        <strain evidence="1 2">XCT-34</strain>
    </source>
</reference>
<evidence type="ECO:0000313" key="1">
    <source>
        <dbReference type="EMBL" id="NBN62082.1"/>
    </source>
</evidence>
<dbReference type="Proteomes" id="UP000541347">
    <property type="component" value="Unassembled WGS sequence"/>
</dbReference>
<proteinExistence type="predicted"/>
<dbReference type="InterPro" id="IPR021739">
    <property type="entry name" value="SaV-like"/>
</dbReference>
<dbReference type="EMBL" id="JAABLP010000001">
    <property type="protein sequence ID" value="NBN62082.1"/>
    <property type="molecule type" value="Genomic_DNA"/>
</dbReference>
<dbReference type="RefSeq" id="WP_161672743.1">
    <property type="nucleotide sequence ID" value="NZ_JAABLP010000001.1"/>
</dbReference>
<comment type="caution">
    <text evidence="1">The sequence shown here is derived from an EMBL/GenBank/DDBJ whole genome shotgun (WGS) entry which is preliminary data.</text>
</comment>
<sequence>MVQMCEGTWYHDARGLVRGPALRRCSPHGELSGFPWVIRDEHGADVFTEDGESEYDFLKLLNTAPAPTAEGVAAETPAPPTWLGYEPEACAQTVQATWLGDAPETLSASKLGVELKPAEGVVADKQVWVKLDEDQLQQKIQTGTDLWSGQVGGDHYTKHRIQPLEFMMANRLDGTESLVLKYICRWRDKGGIQDLQKARDVLDKMIDYAERNPEFTKA</sequence>
<name>A0ABW9ZB72_9HYPH</name>
<gene>
    <name evidence="1" type="ORF">GWI71_00145</name>
</gene>
<evidence type="ECO:0000313" key="2">
    <source>
        <dbReference type="Proteomes" id="UP000541347"/>
    </source>
</evidence>
<accession>A0ABW9ZB72</accession>
<organism evidence="1 2">
    <name type="scientific">Pannonibacter tanglangensis</name>
    <dbReference type="NCBI Taxonomy" id="2750084"/>
    <lineage>
        <taxon>Bacteria</taxon>
        <taxon>Pseudomonadati</taxon>
        <taxon>Pseudomonadota</taxon>
        <taxon>Alphaproteobacteria</taxon>
        <taxon>Hyphomicrobiales</taxon>
        <taxon>Stappiaceae</taxon>
        <taxon>Pannonibacter</taxon>
    </lineage>
</organism>